<dbReference type="InterPro" id="IPR000184">
    <property type="entry name" value="Bac_surfAg_D15"/>
</dbReference>
<dbReference type="Gene3D" id="2.40.160.50">
    <property type="entry name" value="membrane protein fhac: a member of the omp85/tpsb transporter family"/>
    <property type="match status" value="1"/>
</dbReference>
<dbReference type="GO" id="GO:0005741">
    <property type="term" value="C:mitochondrial outer membrane"/>
    <property type="evidence" value="ECO:0007669"/>
    <property type="project" value="UniProtKB-SubCell"/>
</dbReference>
<gene>
    <name evidence="7" type="ORF">EGYM00392_LOCUS33600</name>
</gene>
<keyword evidence="4" id="KW-0812">Transmembrane</keyword>
<evidence type="ECO:0000256" key="3">
    <source>
        <dbReference type="ARBA" id="ARBA00022452"/>
    </source>
</evidence>
<evidence type="ECO:0000256" key="2">
    <source>
        <dbReference type="ARBA" id="ARBA00010913"/>
    </source>
</evidence>
<comment type="subcellular location">
    <subcellularLocation>
        <location evidence="1">Mitochondrion outer membrane</location>
        <topology evidence="1">Multi-pass membrane protein</topology>
    </subcellularLocation>
</comment>
<dbReference type="EMBL" id="HBGA01089932">
    <property type="protein sequence ID" value="CAD9022479.1"/>
    <property type="molecule type" value="Transcribed_RNA"/>
</dbReference>
<dbReference type="Pfam" id="PF01103">
    <property type="entry name" value="Omp85"/>
    <property type="match status" value="1"/>
</dbReference>
<feature type="domain" description="Bacterial surface antigen (D15)" evidence="6">
    <location>
        <begin position="131"/>
        <end position="442"/>
    </location>
</feature>
<evidence type="ECO:0000259" key="6">
    <source>
        <dbReference type="Pfam" id="PF01103"/>
    </source>
</evidence>
<keyword evidence="3" id="KW-1134">Transmembrane beta strand</keyword>
<proteinExistence type="inferred from homology"/>
<dbReference type="AlphaFoldDB" id="A0A7S1ITD8"/>
<sequence>MTAETDLPEGPPIITEAMFERWTRYPDPISVKVQHSGLRHTKDAVVSRQIERLEKAATVQEFLAEYINAHKKWDGMHIFKSINYNLEPDTSSKKGFKAIVQFQELEEKSVGISIQREQSSTTPEVRFSDNNLFGRAWEATLSAQGPHEAHRQINLSLKQKNPAFGLWNQWTLFNRARILEGHSLKRQQIRGLSFGCQMGPSQFGQHYFETGLEIRDMQPHKDEGVSEALYQDQGESEKTYIRHDCTLSQLTQEPGDVFPKGLHLWTSNEVAGSTNTVRHDVKAECYVPLLERGLATLSLHAKLGFIWAFSGVSRIRVQDRYSLDSAYVRGYRGLGPGAPEVQNPPPVFEPPEEQPGGNVLGAASASLNFILPGIMGPVTGHVFANAGNMEYNENRQEVLTKEYAQKFIAGAKASVGCGLVIHVVPLWYGRMEFNLAFPLDRTGQPIQYPASHVFDKFKLSLNWSNS</sequence>
<evidence type="ECO:0000313" key="7">
    <source>
        <dbReference type="EMBL" id="CAD9022479.1"/>
    </source>
</evidence>
<keyword evidence="5" id="KW-0472">Membrane</keyword>
<evidence type="ECO:0000256" key="5">
    <source>
        <dbReference type="ARBA" id="ARBA00023136"/>
    </source>
</evidence>
<reference evidence="7" key="1">
    <citation type="submission" date="2021-01" db="EMBL/GenBank/DDBJ databases">
        <authorList>
            <person name="Corre E."/>
            <person name="Pelletier E."/>
            <person name="Niang G."/>
            <person name="Scheremetjew M."/>
            <person name="Finn R."/>
            <person name="Kale V."/>
            <person name="Holt S."/>
            <person name="Cochrane G."/>
            <person name="Meng A."/>
            <person name="Brown T."/>
            <person name="Cohen L."/>
        </authorList>
    </citation>
    <scope>NUCLEOTIDE SEQUENCE</scope>
    <source>
        <strain evidence="7">NIES-381</strain>
    </source>
</reference>
<dbReference type="PANTHER" id="PTHR12815:SF18">
    <property type="entry name" value="SORTING AND ASSEMBLY MACHINERY COMPONENT 50 HOMOLOG"/>
    <property type="match status" value="1"/>
</dbReference>
<evidence type="ECO:0000256" key="1">
    <source>
        <dbReference type="ARBA" id="ARBA00004374"/>
    </source>
</evidence>
<organism evidence="7">
    <name type="scientific">Eutreptiella gymnastica</name>
    <dbReference type="NCBI Taxonomy" id="73025"/>
    <lineage>
        <taxon>Eukaryota</taxon>
        <taxon>Discoba</taxon>
        <taxon>Euglenozoa</taxon>
        <taxon>Euglenida</taxon>
        <taxon>Spirocuta</taxon>
        <taxon>Euglenophyceae</taxon>
        <taxon>Eutreptiales</taxon>
        <taxon>Eutreptiaceae</taxon>
        <taxon>Eutreptiella</taxon>
    </lineage>
</organism>
<dbReference type="PANTHER" id="PTHR12815">
    <property type="entry name" value="SORTING AND ASSEMBLY MACHINERY SAMM50 PROTEIN FAMILY MEMBER"/>
    <property type="match status" value="1"/>
</dbReference>
<comment type="similarity">
    <text evidence="2">Belongs to the SAM50/omp85 family.</text>
</comment>
<dbReference type="InterPro" id="IPR039910">
    <property type="entry name" value="D15-like"/>
</dbReference>
<name>A0A7S1ITD8_9EUGL</name>
<protein>
    <recommendedName>
        <fullName evidence="6">Bacterial surface antigen (D15) domain-containing protein</fullName>
    </recommendedName>
</protein>
<evidence type="ECO:0000256" key="4">
    <source>
        <dbReference type="ARBA" id="ARBA00022692"/>
    </source>
</evidence>
<accession>A0A7S1ITD8</accession>